<keyword evidence="1" id="KW-0812">Transmembrane</keyword>
<sequence>MIGRVLAADFLKIRRKMIWGLVFLGPFGVVALQAVNFGLRYDYLTKQYASDLWGGLLENMQFLSVPALLLGITLVTSMIAGVEHQMNAWKQLLALPVSRKSVFTAKFLLSLLLLLVSCTLLAGGAMILGWGLGFGTDIPYGKLAKLCFSPLIASLPVLALQLWLSITMRNQALPLTAGILGTVLTLFGPVLPDWVIWKWPLLQGDDAGDYVRLGAGLGVALLAAGLVDFTRRDVK</sequence>
<accession>A0A329MHF5</accession>
<feature type="transmembrane region" description="Helical" evidence="1">
    <location>
        <begin position="103"/>
        <end position="131"/>
    </location>
</feature>
<comment type="caution">
    <text evidence="2">The sequence shown here is derived from an EMBL/GenBank/DDBJ whole genome shotgun (WGS) entry which is preliminary data.</text>
</comment>
<feature type="transmembrane region" description="Helical" evidence="1">
    <location>
        <begin position="143"/>
        <end position="165"/>
    </location>
</feature>
<evidence type="ECO:0000313" key="3">
    <source>
        <dbReference type="Proteomes" id="UP000250369"/>
    </source>
</evidence>
<name>A0A329MHF5_9BACL</name>
<protein>
    <submittedName>
        <fullName evidence="2">Permease</fullName>
    </submittedName>
</protein>
<gene>
    <name evidence="2" type="ORF">DQG23_20180</name>
</gene>
<dbReference type="OrthoDB" id="3190532at2"/>
<proteinExistence type="predicted"/>
<dbReference type="Pfam" id="PF12730">
    <property type="entry name" value="ABC2_membrane_4"/>
    <property type="match status" value="1"/>
</dbReference>
<feature type="transmembrane region" description="Helical" evidence="1">
    <location>
        <begin position="61"/>
        <end position="82"/>
    </location>
</feature>
<evidence type="ECO:0000256" key="1">
    <source>
        <dbReference type="SAM" id="Phobius"/>
    </source>
</evidence>
<keyword evidence="1" id="KW-1133">Transmembrane helix</keyword>
<dbReference type="EMBL" id="QMFB01000012">
    <property type="protein sequence ID" value="RAV19319.1"/>
    <property type="molecule type" value="Genomic_DNA"/>
</dbReference>
<keyword evidence="3" id="KW-1185">Reference proteome</keyword>
<reference evidence="2 3" key="1">
    <citation type="journal article" date="2009" name="Int. J. Syst. Evol. Microbiol.">
        <title>Paenibacillus contaminans sp. nov., isolated from a contaminated laboratory plate.</title>
        <authorList>
            <person name="Chou J.H."/>
            <person name="Lee J.H."/>
            <person name="Lin M.C."/>
            <person name="Chang P.S."/>
            <person name="Arun A.B."/>
            <person name="Young C.C."/>
            <person name="Chen W.M."/>
        </authorList>
    </citation>
    <scope>NUCLEOTIDE SEQUENCE [LARGE SCALE GENOMIC DNA]</scope>
    <source>
        <strain evidence="2 3">CKOBP-6</strain>
    </source>
</reference>
<keyword evidence="1" id="KW-0472">Membrane</keyword>
<organism evidence="2 3">
    <name type="scientific">Paenibacillus contaminans</name>
    <dbReference type="NCBI Taxonomy" id="450362"/>
    <lineage>
        <taxon>Bacteria</taxon>
        <taxon>Bacillati</taxon>
        <taxon>Bacillota</taxon>
        <taxon>Bacilli</taxon>
        <taxon>Bacillales</taxon>
        <taxon>Paenibacillaceae</taxon>
        <taxon>Paenibacillus</taxon>
    </lineage>
</organism>
<dbReference type="Proteomes" id="UP000250369">
    <property type="component" value="Unassembled WGS sequence"/>
</dbReference>
<feature type="transmembrane region" description="Helical" evidence="1">
    <location>
        <begin position="21"/>
        <end position="41"/>
    </location>
</feature>
<dbReference type="CDD" id="cd21809">
    <property type="entry name" value="ABC-2_lan_permease-like"/>
    <property type="match status" value="1"/>
</dbReference>
<dbReference type="RefSeq" id="WP_113032682.1">
    <property type="nucleotide sequence ID" value="NZ_QMFB01000012.1"/>
</dbReference>
<dbReference type="AlphaFoldDB" id="A0A329MHF5"/>
<feature type="transmembrane region" description="Helical" evidence="1">
    <location>
        <begin position="172"/>
        <end position="190"/>
    </location>
</feature>
<feature type="transmembrane region" description="Helical" evidence="1">
    <location>
        <begin position="210"/>
        <end position="229"/>
    </location>
</feature>
<evidence type="ECO:0000313" key="2">
    <source>
        <dbReference type="EMBL" id="RAV19319.1"/>
    </source>
</evidence>